<dbReference type="AlphaFoldDB" id="A0A6A4T182"/>
<protein>
    <submittedName>
        <fullName evidence="2">Uncharacterized protein</fullName>
    </submittedName>
</protein>
<sequence length="87" mass="9463">MKTLRKHCTLDRNSRLGNSAGPDRLTLGAPLWYKSLDFAPETAAASATGQKRERRASTPRAGRICVNTPLASESPTALRTARPVQLM</sequence>
<reference evidence="2 3" key="1">
    <citation type="submission" date="2019-06" db="EMBL/GenBank/DDBJ databases">
        <title>Draft genomes of female and male turbot (Scophthalmus maximus).</title>
        <authorList>
            <person name="Xu H."/>
            <person name="Xu X.-W."/>
            <person name="Shao C."/>
            <person name="Chen S."/>
        </authorList>
    </citation>
    <scope>NUCLEOTIDE SEQUENCE [LARGE SCALE GENOMIC DNA]</scope>
    <source>
        <strain evidence="2">Ysfricsl-2016a</strain>
        <tissue evidence="2">Blood</tissue>
    </source>
</reference>
<organism evidence="2 3">
    <name type="scientific">Scophthalmus maximus</name>
    <name type="common">Turbot</name>
    <name type="synonym">Psetta maxima</name>
    <dbReference type="NCBI Taxonomy" id="52904"/>
    <lineage>
        <taxon>Eukaryota</taxon>
        <taxon>Metazoa</taxon>
        <taxon>Chordata</taxon>
        <taxon>Craniata</taxon>
        <taxon>Vertebrata</taxon>
        <taxon>Euteleostomi</taxon>
        <taxon>Actinopterygii</taxon>
        <taxon>Neopterygii</taxon>
        <taxon>Teleostei</taxon>
        <taxon>Neoteleostei</taxon>
        <taxon>Acanthomorphata</taxon>
        <taxon>Carangaria</taxon>
        <taxon>Pleuronectiformes</taxon>
        <taxon>Pleuronectoidei</taxon>
        <taxon>Scophthalmidae</taxon>
        <taxon>Scophthalmus</taxon>
    </lineage>
</organism>
<gene>
    <name evidence="2" type="ORF">F2P81_009888</name>
</gene>
<evidence type="ECO:0000313" key="3">
    <source>
        <dbReference type="Proteomes" id="UP000438429"/>
    </source>
</evidence>
<name>A0A6A4T182_SCOMX</name>
<evidence type="ECO:0000256" key="1">
    <source>
        <dbReference type="SAM" id="MobiDB-lite"/>
    </source>
</evidence>
<dbReference type="Proteomes" id="UP000438429">
    <property type="component" value="Unassembled WGS sequence"/>
</dbReference>
<feature type="region of interest" description="Disordered" evidence="1">
    <location>
        <begin position="43"/>
        <end position="87"/>
    </location>
</feature>
<comment type="caution">
    <text evidence="2">The sequence shown here is derived from an EMBL/GenBank/DDBJ whole genome shotgun (WGS) entry which is preliminary data.</text>
</comment>
<feature type="region of interest" description="Disordered" evidence="1">
    <location>
        <begin position="1"/>
        <end position="21"/>
    </location>
</feature>
<accession>A0A6A4T182</accession>
<proteinExistence type="predicted"/>
<dbReference type="EMBL" id="VEVO01000009">
    <property type="protein sequence ID" value="KAF0037014.1"/>
    <property type="molecule type" value="Genomic_DNA"/>
</dbReference>
<evidence type="ECO:0000313" key="2">
    <source>
        <dbReference type="EMBL" id="KAF0037014.1"/>
    </source>
</evidence>